<comment type="caution">
    <text evidence="1">The sequence shown here is derived from an EMBL/GenBank/DDBJ whole genome shotgun (WGS) entry which is preliminary data.</text>
</comment>
<reference evidence="1 2" key="1">
    <citation type="submission" date="2019-02" db="EMBL/GenBank/DDBJ databases">
        <title>Dyella amyloliquefaciens sp. nov., isolated from forest soil.</title>
        <authorList>
            <person name="Gao Z.-H."/>
            <person name="Qiu L.-H."/>
        </authorList>
    </citation>
    <scope>NUCLEOTIDE SEQUENCE [LARGE SCALE GENOMIC DNA]</scope>
    <source>
        <strain evidence="1 2">KACC 12747</strain>
    </source>
</reference>
<proteinExistence type="predicted"/>
<keyword evidence="2" id="KW-1185">Reference proteome</keyword>
<sequence length="103" mass="11364">MKIASQVNDSRLSDALVTQVNAVNVSARTDKSGGGYYLDFSGLEGLSTDCLARHPLELDVAAPDGKNRLFFHLYLEHGRMSFMELSSTGEWPEDETEIRLDVG</sequence>
<organism evidence="1 2">
    <name type="scientific">Dyella soli</name>
    <dbReference type="NCBI Taxonomy" id="522319"/>
    <lineage>
        <taxon>Bacteria</taxon>
        <taxon>Pseudomonadati</taxon>
        <taxon>Pseudomonadota</taxon>
        <taxon>Gammaproteobacteria</taxon>
        <taxon>Lysobacterales</taxon>
        <taxon>Rhodanobacteraceae</taxon>
        <taxon>Dyella</taxon>
    </lineage>
</organism>
<name>A0A4R0YS27_9GAMM</name>
<evidence type="ECO:0000313" key="1">
    <source>
        <dbReference type="EMBL" id="TCI12133.1"/>
    </source>
</evidence>
<dbReference type="AlphaFoldDB" id="A0A4R0YS27"/>
<dbReference type="EMBL" id="SJTG01000001">
    <property type="protein sequence ID" value="TCI12133.1"/>
    <property type="molecule type" value="Genomic_DNA"/>
</dbReference>
<dbReference type="RefSeq" id="WP_131151087.1">
    <property type="nucleotide sequence ID" value="NZ_SJTG01000001.1"/>
</dbReference>
<gene>
    <name evidence="1" type="ORF">EZM97_01845</name>
</gene>
<accession>A0A4R0YS27</accession>
<evidence type="ECO:0000313" key="2">
    <source>
        <dbReference type="Proteomes" id="UP000291822"/>
    </source>
</evidence>
<protein>
    <submittedName>
        <fullName evidence="1">Uncharacterized protein</fullName>
    </submittedName>
</protein>
<dbReference type="Proteomes" id="UP000291822">
    <property type="component" value="Unassembled WGS sequence"/>
</dbReference>